<dbReference type="STRING" id="476652.DEAC_c33870"/>
<evidence type="ECO:0000313" key="2">
    <source>
        <dbReference type="Proteomes" id="UP000036356"/>
    </source>
</evidence>
<protein>
    <recommendedName>
        <fullName evidence="3">Lipoprotein</fullName>
    </recommendedName>
</protein>
<reference evidence="1 2" key="1">
    <citation type="submission" date="2015-06" db="EMBL/GenBank/DDBJ databases">
        <title>Draft genome of the moderately acidophilic sulfate reducer Candidatus Desulfosporosinus acididurans strain M1.</title>
        <authorList>
            <person name="Poehlein A."/>
            <person name="Petzsch P."/>
            <person name="Johnson B.D."/>
            <person name="Schloemann M."/>
            <person name="Daniel R."/>
            <person name="Muehling M."/>
        </authorList>
    </citation>
    <scope>NUCLEOTIDE SEQUENCE [LARGE SCALE GENOMIC DNA]</scope>
    <source>
        <strain evidence="1 2">M1</strain>
    </source>
</reference>
<dbReference type="PATRIC" id="fig|476652.3.peg.3574"/>
<dbReference type="EMBL" id="LDZY01000012">
    <property type="protein sequence ID" value="KLU64743.1"/>
    <property type="molecule type" value="Genomic_DNA"/>
</dbReference>
<evidence type="ECO:0000313" key="1">
    <source>
        <dbReference type="EMBL" id="KLU64743.1"/>
    </source>
</evidence>
<dbReference type="AlphaFoldDB" id="A0A0J1FP54"/>
<gene>
    <name evidence="1" type="ORF">DEAC_c33870</name>
</gene>
<dbReference type="Proteomes" id="UP000036356">
    <property type="component" value="Unassembled WGS sequence"/>
</dbReference>
<accession>A0A0J1FP54</accession>
<keyword evidence="2" id="KW-1185">Reference proteome</keyword>
<comment type="caution">
    <text evidence="1">The sequence shown here is derived from an EMBL/GenBank/DDBJ whole genome shotgun (WGS) entry which is preliminary data.</text>
</comment>
<proteinExistence type="predicted"/>
<organism evidence="1 2">
    <name type="scientific">Desulfosporosinus acididurans</name>
    <dbReference type="NCBI Taxonomy" id="476652"/>
    <lineage>
        <taxon>Bacteria</taxon>
        <taxon>Bacillati</taxon>
        <taxon>Bacillota</taxon>
        <taxon>Clostridia</taxon>
        <taxon>Eubacteriales</taxon>
        <taxon>Desulfitobacteriaceae</taxon>
        <taxon>Desulfosporosinus</taxon>
    </lineage>
</organism>
<name>A0A0J1FP54_9FIRM</name>
<sequence length="479" mass="52875">MVAIIFLLGGCTKLSWTTAGKIVPPVGNVCPLEGKWVVIQDLSSSRHSGADDQIWIGNTAQFTRGAAMLGNYVWNQPSYKIKKVNSTDYLMTKYLMLSSSLVPNNTVIEVTTVSTSENFLGEFIRVDDSKLIAFAENKVLLLKRVSDQVDSSLTAADLDGVNKNQKGKPATSGILLGLKTPGNDGNAYQTFWIAASNGKLHPLLMEKDIFFPRSSGFWFLQVHNVSTGSIKEDELSARDVSTKISGIETKTMGIIQHDIPGKVHQRIIDYVGNDYVAIENKVDGVDQLQVLPVDKISAQEGVKISDLLENSGSVVYNNARAQAIQSLRNKGISSTDNDDREENFGLLRKNGHWYLQGRINYEDGNTPRYLDYNVNLIPPAKMVSYDTLCLSWQNIKDRVPDAMDAFTSPNRDIALIKTKAKLYVYGITNDQLGSEPLTKLNLKEGEAVVMAEWATGSYVDNWEKAFAANGAQKYDLTSP</sequence>
<evidence type="ECO:0008006" key="3">
    <source>
        <dbReference type="Google" id="ProtNLM"/>
    </source>
</evidence>